<evidence type="ECO:0000256" key="8">
    <source>
        <dbReference type="ARBA" id="ARBA00037992"/>
    </source>
</evidence>
<dbReference type="GO" id="GO:0016973">
    <property type="term" value="P:poly(A)+ mRNA export from nucleus"/>
    <property type="evidence" value="ECO:0007669"/>
    <property type="project" value="TreeGrafter"/>
</dbReference>
<keyword evidence="2" id="KW-0507">mRNA processing</keyword>
<feature type="compositionally biased region" description="Polar residues" evidence="10">
    <location>
        <begin position="55"/>
        <end position="65"/>
    </location>
</feature>
<dbReference type="FunFam" id="1.20.930.10:FF:000001">
    <property type="entry name" value="IWS1, SUPT6H interacting protein"/>
    <property type="match status" value="1"/>
</dbReference>
<evidence type="ECO:0000256" key="1">
    <source>
        <dbReference type="ARBA" id="ARBA00022448"/>
    </source>
</evidence>
<reference evidence="13" key="1">
    <citation type="submission" date="2016-11" db="UniProtKB">
        <authorList>
            <consortium name="WormBaseParasite"/>
        </authorList>
    </citation>
    <scope>IDENTIFICATION</scope>
</reference>
<dbReference type="PANTHER" id="PTHR46010">
    <property type="entry name" value="PROTEIN IWS1 HOMOLOG"/>
    <property type="match status" value="1"/>
</dbReference>
<dbReference type="Proteomes" id="UP000095287">
    <property type="component" value="Unplaced"/>
</dbReference>
<evidence type="ECO:0000256" key="7">
    <source>
        <dbReference type="ARBA" id="ARBA00023242"/>
    </source>
</evidence>
<evidence type="ECO:0000256" key="6">
    <source>
        <dbReference type="ARBA" id="ARBA00023187"/>
    </source>
</evidence>
<dbReference type="PROSITE" id="PS51319">
    <property type="entry name" value="TFIIS_N"/>
    <property type="match status" value="1"/>
</dbReference>
<dbReference type="GO" id="GO:0008380">
    <property type="term" value="P:RNA splicing"/>
    <property type="evidence" value="ECO:0007669"/>
    <property type="project" value="UniProtKB-KW"/>
</dbReference>
<evidence type="ECO:0000259" key="11">
    <source>
        <dbReference type="PROSITE" id="PS51319"/>
    </source>
</evidence>
<evidence type="ECO:0000256" key="10">
    <source>
        <dbReference type="SAM" id="MobiDB-lite"/>
    </source>
</evidence>
<evidence type="ECO:0000256" key="4">
    <source>
        <dbReference type="ARBA" id="ARBA00023015"/>
    </source>
</evidence>
<evidence type="ECO:0000256" key="3">
    <source>
        <dbReference type="ARBA" id="ARBA00022816"/>
    </source>
</evidence>
<dbReference type="InterPro" id="IPR035441">
    <property type="entry name" value="TFIIS/LEDGF_dom_sf"/>
</dbReference>
<evidence type="ECO:0000313" key="12">
    <source>
        <dbReference type="Proteomes" id="UP000095287"/>
    </source>
</evidence>
<keyword evidence="5" id="KW-0804">Transcription</keyword>
<feature type="domain" description="TFIIS N-terminal" evidence="11">
    <location>
        <begin position="322"/>
        <end position="400"/>
    </location>
</feature>
<keyword evidence="3" id="KW-0509">mRNA transport</keyword>
<dbReference type="PANTHER" id="PTHR46010:SF1">
    <property type="entry name" value="PROTEIN IWS1 HOMOLOG"/>
    <property type="match status" value="1"/>
</dbReference>
<feature type="compositionally biased region" description="Low complexity" evidence="10">
    <location>
        <begin position="1"/>
        <end position="21"/>
    </location>
</feature>
<evidence type="ECO:0000256" key="5">
    <source>
        <dbReference type="ARBA" id="ARBA00023163"/>
    </source>
</evidence>
<organism evidence="12 13">
    <name type="scientific">Steinernema glaseri</name>
    <dbReference type="NCBI Taxonomy" id="37863"/>
    <lineage>
        <taxon>Eukaryota</taxon>
        <taxon>Metazoa</taxon>
        <taxon>Ecdysozoa</taxon>
        <taxon>Nematoda</taxon>
        <taxon>Chromadorea</taxon>
        <taxon>Rhabditida</taxon>
        <taxon>Tylenchina</taxon>
        <taxon>Panagrolaimomorpha</taxon>
        <taxon>Strongyloidoidea</taxon>
        <taxon>Steinernematidae</taxon>
        <taxon>Steinernema</taxon>
    </lineage>
</organism>
<accession>A0A1I7YY35</accession>
<dbReference type="InterPro" id="IPR017923">
    <property type="entry name" value="TFIIS_N"/>
</dbReference>
<dbReference type="Pfam" id="PF08711">
    <property type="entry name" value="Med26"/>
    <property type="match status" value="1"/>
</dbReference>
<keyword evidence="12" id="KW-1185">Reference proteome</keyword>
<keyword evidence="7 9" id="KW-0539">Nucleus</keyword>
<keyword evidence="6" id="KW-0508">mRNA splicing</keyword>
<dbReference type="Gene3D" id="1.20.930.10">
    <property type="entry name" value="Conserved domain common to transcription factors TFIIS, elongin A, CRSP70"/>
    <property type="match status" value="1"/>
</dbReference>
<comment type="subcellular location">
    <subcellularLocation>
        <location evidence="9">Nucleus</location>
    </subcellularLocation>
</comment>
<dbReference type="InterPro" id="IPR051037">
    <property type="entry name" value="RNAPII_TF_IWS1"/>
</dbReference>
<feature type="compositionally biased region" description="Basic and acidic residues" evidence="10">
    <location>
        <begin position="71"/>
        <end position="87"/>
    </location>
</feature>
<name>A0A1I7YY35_9BILA</name>
<evidence type="ECO:0000256" key="9">
    <source>
        <dbReference type="PROSITE-ProRule" id="PRU00649"/>
    </source>
</evidence>
<protein>
    <submittedName>
        <fullName evidence="13">TFIIS N-terminal domain-containing protein</fullName>
    </submittedName>
</protein>
<evidence type="ECO:0000256" key="2">
    <source>
        <dbReference type="ARBA" id="ARBA00022664"/>
    </source>
</evidence>
<comment type="similarity">
    <text evidence="8">Belongs to the IWS1 family.</text>
</comment>
<evidence type="ECO:0000313" key="13">
    <source>
        <dbReference type="WBParaSite" id="L893_g20867.t1"/>
    </source>
</evidence>
<feature type="region of interest" description="Disordered" evidence="10">
    <location>
        <begin position="1"/>
        <end position="230"/>
    </location>
</feature>
<dbReference type="WBParaSite" id="L893_g20867.t1">
    <property type="protein sequence ID" value="L893_g20867.t1"/>
    <property type="gene ID" value="L893_g20867"/>
</dbReference>
<sequence length="533" mass="60285">MSDIGSDDLNSSNNSSASGADQQEIQEPLPRSPSPTPIDGESSFDISVAAENDSRSVTPKPTQDVSDGDMTLEKPAQEASLDNKERVEEDEEEVPTKKRRVQVDSDEEEDTAKASAEGDSENNSGGEAEVSSTKRRVALDSDDEEEDIADKNERELRAANPNLFDNGSSDESDNDNDEQKKELMANIFGEDSDDEDSGKAAASSSKAAEEDEDEPRYLGRERPDEDEVDDTKEWDFDLMMKKKKKENKKRRRRKDGTVDLISDMDDQVKELVEKMQEAASQDRVANAQRKPALKKRKMLAVVRQTLLRADLFDTFLDNHMMSAISEWMAPLPDKSLPALEIRTTLLKILQGYTRLEQGILKQSGLGKAVMLLYKHPRETKENKEIANRLIGAWSRPIFQLDSDMRTLDKDERTQRDFEHIPAVKRKNMSLEDYQQRLEEAQKKKEKVPPPPPEDESVVRVGDKGFVGRARVPQPSTRDYIVRPKPKTEAQFRGATKSKSNTRLDRAQRDFLERTKKNKAMRAVTISLEGRNLL</sequence>
<proteinExistence type="inferred from homology"/>
<keyword evidence="1" id="KW-0813">Transport</keyword>
<dbReference type="GO" id="GO:0006397">
    <property type="term" value="P:mRNA processing"/>
    <property type="evidence" value="ECO:0007669"/>
    <property type="project" value="UniProtKB-KW"/>
</dbReference>
<keyword evidence="4" id="KW-0805">Transcription regulation</keyword>
<dbReference type="AlphaFoldDB" id="A0A1I7YY35"/>
<dbReference type="GO" id="GO:0005634">
    <property type="term" value="C:nucleus"/>
    <property type="evidence" value="ECO:0007669"/>
    <property type="project" value="UniProtKB-SubCell"/>
</dbReference>